<feature type="transmembrane region" description="Helical" evidence="8">
    <location>
        <begin position="12"/>
        <end position="32"/>
    </location>
</feature>
<feature type="transmembrane region" description="Helical" evidence="8">
    <location>
        <begin position="151"/>
        <end position="169"/>
    </location>
</feature>
<reference evidence="9" key="1">
    <citation type="submission" date="2022-07" db="EMBL/GenBank/DDBJ databases">
        <title>Taxonomy of Novel Oxalotrophic and Methylotrophic Bacteria.</title>
        <authorList>
            <person name="Sahin N."/>
            <person name="Tani A."/>
        </authorList>
    </citation>
    <scope>NUCLEOTIDE SEQUENCE</scope>
    <source>
        <strain evidence="9">Y10</strain>
    </source>
</reference>
<organism evidence="9 10">
    <name type="scientific">Neptunitalea lumnitzerae</name>
    <dbReference type="NCBI Taxonomy" id="2965509"/>
    <lineage>
        <taxon>Bacteria</taxon>
        <taxon>Pseudomonadati</taxon>
        <taxon>Bacteroidota</taxon>
        <taxon>Flavobacteriia</taxon>
        <taxon>Flavobacteriales</taxon>
        <taxon>Flavobacteriaceae</taxon>
        <taxon>Neptunitalea</taxon>
    </lineage>
</organism>
<keyword evidence="6 8" id="KW-1133">Transmembrane helix</keyword>
<evidence type="ECO:0000256" key="8">
    <source>
        <dbReference type="SAM" id="Phobius"/>
    </source>
</evidence>
<evidence type="ECO:0000256" key="4">
    <source>
        <dbReference type="ARBA" id="ARBA00022692"/>
    </source>
</evidence>
<dbReference type="NCBIfam" id="TIGR04178">
    <property type="entry name" value="exo_archaeo"/>
    <property type="match status" value="1"/>
</dbReference>
<evidence type="ECO:0000256" key="1">
    <source>
        <dbReference type="ARBA" id="ARBA00004651"/>
    </source>
</evidence>
<keyword evidence="3" id="KW-0645">Protease</keyword>
<dbReference type="Pfam" id="PF09721">
    <property type="entry name" value="Exosortase_EpsH"/>
    <property type="match status" value="1"/>
</dbReference>
<gene>
    <name evidence="9" type="ORF">Y10_09220</name>
</gene>
<evidence type="ECO:0000256" key="3">
    <source>
        <dbReference type="ARBA" id="ARBA00022670"/>
    </source>
</evidence>
<keyword evidence="7 8" id="KW-0472">Membrane</keyword>
<dbReference type="RefSeq" id="WP_281764189.1">
    <property type="nucleotide sequence ID" value="NZ_BRVO01000001.1"/>
</dbReference>
<dbReference type="InterPro" id="IPR026323">
    <property type="entry name" value="Exosortase-related_prot_XrtF"/>
</dbReference>
<accession>A0ABQ5MGM9</accession>
<dbReference type="InterPro" id="IPR026392">
    <property type="entry name" value="Exo/Archaeosortase_dom"/>
</dbReference>
<proteinExistence type="predicted"/>
<protein>
    <submittedName>
        <fullName evidence="9">Exosortase family protein XrtF</fullName>
    </submittedName>
</protein>
<comment type="subcellular location">
    <subcellularLocation>
        <location evidence="1">Cell membrane</location>
        <topology evidence="1">Multi-pass membrane protein</topology>
    </subcellularLocation>
</comment>
<evidence type="ECO:0000313" key="10">
    <source>
        <dbReference type="Proteomes" id="UP001143543"/>
    </source>
</evidence>
<comment type="caution">
    <text evidence="9">The sequence shown here is derived from an EMBL/GenBank/DDBJ whole genome shotgun (WGS) entry which is preliminary data.</text>
</comment>
<dbReference type="NCBIfam" id="TIGR04128">
    <property type="entry name" value="exoso_Fjoh_1448"/>
    <property type="match status" value="1"/>
</dbReference>
<feature type="transmembrane region" description="Helical" evidence="8">
    <location>
        <begin position="81"/>
        <end position="105"/>
    </location>
</feature>
<feature type="transmembrane region" description="Helical" evidence="8">
    <location>
        <begin position="112"/>
        <end position="139"/>
    </location>
</feature>
<evidence type="ECO:0000256" key="5">
    <source>
        <dbReference type="ARBA" id="ARBA00022801"/>
    </source>
</evidence>
<keyword evidence="4 8" id="KW-0812">Transmembrane</keyword>
<keyword evidence="2" id="KW-1003">Cell membrane</keyword>
<sequence>MKDFLTKYGAALGFLLRFLGVYIVLTMAYTFYINQFTSTPDGITTLVANQSKWLLDAFGYPATMVKDAAEPFYKVMVGNHYTARIVEGCNSVSVLILFVTFIIAFKGSLKHTLLYGLAGIAFLYVVNVLRIVILTIGVYELPTYTHTLHGLVFPAIIYGTMLVLWVFWVRRFAKK</sequence>
<evidence type="ECO:0000313" key="9">
    <source>
        <dbReference type="EMBL" id="GLB48554.1"/>
    </source>
</evidence>
<dbReference type="EMBL" id="BRVO01000001">
    <property type="protein sequence ID" value="GLB48554.1"/>
    <property type="molecule type" value="Genomic_DNA"/>
</dbReference>
<evidence type="ECO:0000256" key="6">
    <source>
        <dbReference type="ARBA" id="ARBA00022989"/>
    </source>
</evidence>
<name>A0ABQ5MGM9_9FLAO</name>
<keyword evidence="10" id="KW-1185">Reference proteome</keyword>
<dbReference type="Proteomes" id="UP001143543">
    <property type="component" value="Unassembled WGS sequence"/>
</dbReference>
<keyword evidence="5" id="KW-0378">Hydrolase</keyword>
<dbReference type="InterPro" id="IPR019127">
    <property type="entry name" value="Exosortase"/>
</dbReference>
<evidence type="ECO:0000256" key="2">
    <source>
        <dbReference type="ARBA" id="ARBA00022475"/>
    </source>
</evidence>
<evidence type="ECO:0000256" key="7">
    <source>
        <dbReference type="ARBA" id="ARBA00023136"/>
    </source>
</evidence>